<dbReference type="AlphaFoldDB" id="A0A0B6YZG7"/>
<evidence type="ECO:0000256" key="1">
    <source>
        <dbReference type="SAM" id="MobiDB-lite"/>
    </source>
</evidence>
<name>A0A0B6YZG7_9EUPU</name>
<dbReference type="EMBL" id="HACG01014632">
    <property type="protein sequence ID" value="CEK61497.1"/>
    <property type="molecule type" value="Transcribed_RNA"/>
</dbReference>
<protein>
    <submittedName>
        <fullName evidence="2">Uncharacterized protein</fullName>
    </submittedName>
</protein>
<gene>
    <name evidence="2" type="primary">ORF42416</name>
</gene>
<reference evidence="2" key="1">
    <citation type="submission" date="2014-12" db="EMBL/GenBank/DDBJ databases">
        <title>Insight into the proteome of Arion vulgaris.</title>
        <authorList>
            <person name="Aradska J."/>
            <person name="Bulat T."/>
            <person name="Smidak R."/>
            <person name="Sarate P."/>
            <person name="Gangsoo J."/>
            <person name="Sialana F."/>
            <person name="Bilban M."/>
            <person name="Lubec G."/>
        </authorList>
    </citation>
    <scope>NUCLEOTIDE SEQUENCE</scope>
    <source>
        <tissue evidence="2">Skin</tissue>
    </source>
</reference>
<organism evidence="2">
    <name type="scientific">Arion vulgaris</name>
    <dbReference type="NCBI Taxonomy" id="1028688"/>
    <lineage>
        <taxon>Eukaryota</taxon>
        <taxon>Metazoa</taxon>
        <taxon>Spiralia</taxon>
        <taxon>Lophotrochozoa</taxon>
        <taxon>Mollusca</taxon>
        <taxon>Gastropoda</taxon>
        <taxon>Heterobranchia</taxon>
        <taxon>Euthyneura</taxon>
        <taxon>Panpulmonata</taxon>
        <taxon>Eupulmonata</taxon>
        <taxon>Stylommatophora</taxon>
        <taxon>Helicina</taxon>
        <taxon>Arionoidea</taxon>
        <taxon>Arionidae</taxon>
        <taxon>Arion</taxon>
    </lineage>
</organism>
<feature type="compositionally biased region" description="Low complexity" evidence="1">
    <location>
        <begin position="209"/>
        <end position="227"/>
    </location>
</feature>
<sequence>EVDGIGVSLGAVQPSCCFLNVSSQINAEVCEKHKNYEYLYLPENVLTKMSVNDSESINTDQYETNMSTECVKCENVMCSEPVNKIYAESVQICTESMTCTSNTFEAATEINSEKSLNFRNDGHVELCEDVNNHEKIDISFVDDNIIDNIIVHQDHRTSSCDSVDITQDHFNLNCSASNRINCPEDIGHDSALNHLDKLSSVSSINVVEESTTSSTNRQAFIKSPSSNEPDKKSKKKRKKKLVNC</sequence>
<feature type="non-terminal residue" evidence="2">
    <location>
        <position position="1"/>
    </location>
</feature>
<feature type="compositionally biased region" description="Basic residues" evidence="1">
    <location>
        <begin position="232"/>
        <end position="244"/>
    </location>
</feature>
<accession>A0A0B6YZG7</accession>
<feature type="region of interest" description="Disordered" evidence="1">
    <location>
        <begin position="209"/>
        <end position="244"/>
    </location>
</feature>
<evidence type="ECO:0000313" key="2">
    <source>
        <dbReference type="EMBL" id="CEK61497.1"/>
    </source>
</evidence>
<proteinExistence type="predicted"/>